<feature type="signal peptide" evidence="1">
    <location>
        <begin position="1"/>
        <end position="23"/>
    </location>
</feature>
<dbReference type="Gene3D" id="3.40.50.880">
    <property type="match status" value="1"/>
</dbReference>
<dbReference type="SUPFAM" id="SSF52317">
    <property type="entry name" value="Class I glutamine amidotransferase-like"/>
    <property type="match status" value="1"/>
</dbReference>
<sequence>MSRRRIAGLTVAGIVLVALLAFAASTLTPYQEVIEQGPAPQVRGNPYLAAERFLLDQGREVTHAQGFAGLGDEPSDDQILLLLGERAHMTPSQSVRLLEWVAEGGHLVFVAERLWDERTGKSGDLLLDALNLQQYETTDNETGTPAEPTATTDARTPLTRLFLENEDAPAYFAFDTAYHLYDAGKRAHAWANSDGATHMLQLRHGNGLITALTDSWIWHNDSIGQYDHAWLLWYLTQDRDVTLAYRTDHDSLLRQLLRYFPEALAALSCMLLFAAWHLAARQGPTVEAAARDRRQLQEHLRASADFLYRHAGQRHLLLGLQRDIQRQASRRHPTFDTQAFAEQCQVLAKLSHLPPEHIDQAMRPPGEKPARAAEFTRQIARLQSLRNAL</sequence>
<gene>
    <name evidence="3" type="ORF">GQA94_20285</name>
</gene>
<organism evidence="3 4">
    <name type="scientific">Stutzerimonas stutzeri</name>
    <name type="common">Pseudomonas stutzeri</name>
    <dbReference type="NCBI Taxonomy" id="316"/>
    <lineage>
        <taxon>Bacteria</taxon>
        <taxon>Pseudomonadati</taxon>
        <taxon>Pseudomonadota</taxon>
        <taxon>Gammaproteobacteria</taxon>
        <taxon>Pseudomonadales</taxon>
        <taxon>Pseudomonadaceae</taxon>
        <taxon>Stutzerimonas</taxon>
    </lineage>
</organism>
<evidence type="ECO:0000259" key="2">
    <source>
        <dbReference type="Pfam" id="PF14258"/>
    </source>
</evidence>
<dbReference type="OrthoDB" id="6638317at2"/>
<keyword evidence="1" id="KW-0732">Signal</keyword>
<feature type="chain" id="PRO_5026161536" evidence="1">
    <location>
        <begin position="24"/>
        <end position="389"/>
    </location>
</feature>
<dbReference type="EMBL" id="CP046902">
    <property type="protein sequence ID" value="QGZ32269.1"/>
    <property type="molecule type" value="Genomic_DNA"/>
</dbReference>
<feature type="domain" description="DUF4350" evidence="2">
    <location>
        <begin position="43"/>
        <end position="236"/>
    </location>
</feature>
<proteinExistence type="predicted"/>
<evidence type="ECO:0000256" key="1">
    <source>
        <dbReference type="SAM" id="SignalP"/>
    </source>
</evidence>
<dbReference type="AlphaFoldDB" id="A0A6I6LND3"/>
<evidence type="ECO:0000313" key="3">
    <source>
        <dbReference type="EMBL" id="QGZ32269.1"/>
    </source>
</evidence>
<protein>
    <submittedName>
        <fullName evidence="3">DUF4350 domain-containing protein</fullName>
    </submittedName>
</protein>
<dbReference type="InterPro" id="IPR029062">
    <property type="entry name" value="Class_I_gatase-like"/>
</dbReference>
<reference evidence="3 4" key="1">
    <citation type="submission" date="2019-12" db="EMBL/GenBank/DDBJ databases">
        <title>Complete genome sequence of Pseudomonas stutzeri.</title>
        <authorList>
            <person name="Lim S.R."/>
            <person name="Kim J.H."/>
        </authorList>
    </citation>
    <scope>NUCLEOTIDE SEQUENCE [LARGE SCALE GENOMIC DNA]</scope>
    <source>
        <strain evidence="3 4">PM101005</strain>
    </source>
</reference>
<name>A0A6I6LND3_STUST</name>
<dbReference type="Proteomes" id="UP000438983">
    <property type="component" value="Chromosome"/>
</dbReference>
<evidence type="ECO:0000313" key="4">
    <source>
        <dbReference type="Proteomes" id="UP000438983"/>
    </source>
</evidence>
<accession>A0A6I6LND3</accession>
<dbReference type="Pfam" id="PF14258">
    <property type="entry name" value="DUF4350"/>
    <property type="match status" value="1"/>
</dbReference>
<dbReference type="RefSeq" id="WP_158189700.1">
    <property type="nucleotide sequence ID" value="NZ_CP046902.1"/>
</dbReference>
<dbReference type="InterPro" id="IPR025646">
    <property type="entry name" value="DUF4350"/>
</dbReference>